<dbReference type="PROSITE" id="PS50931">
    <property type="entry name" value="HTH_LYSR"/>
    <property type="match status" value="1"/>
</dbReference>
<comment type="caution">
    <text evidence="6">The sequence shown here is derived from an EMBL/GenBank/DDBJ whole genome shotgun (WGS) entry which is preliminary data.</text>
</comment>
<evidence type="ECO:0000256" key="3">
    <source>
        <dbReference type="ARBA" id="ARBA00023125"/>
    </source>
</evidence>
<dbReference type="PANTHER" id="PTHR30118:SF15">
    <property type="entry name" value="TRANSCRIPTIONAL REGULATORY PROTEIN"/>
    <property type="match status" value="1"/>
</dbReference>
<evidence type="ECO:0000313" key="6">
    <source>
        <dbReference type="EMBL" id="MDN2483547.1"/>
    </source>
</evidence>
<dbReference type="Gene3D" id="1.10.10.10">
    <property type="entry name" value="Winged helix-like DNA-binding domain superfamily/Winged helix DNA-binding domain"/>
    <property type="match status" value="1"/>
</dbReference>
<evidence type="ECO:0000256" key="1">
    <source>
        <dbReference type="ARBA" id="ARBA00009437"/>
    </source>
</evidence>
<accession>A0ABT7Y672</accession>
<keyword evidence="7" id="KW-1185">Reference proteome</keyword>
<organism evidence="6 7">
    <name type="scientific">Vibrio agarivorans</name>
    <dbReference type="NCBI Taxonomy" id="153622"/>
    <lineage>
        <taxon>Bacteria</taxon>
        <taxon>Pseudomonadati</taxon>
        <taxon>Pseudomonadota</taxon>
        <taxon>Gammaproteobacteria</taxon>
        <taxon>Vibrionales</taxon>
        <taxon>Vibrionaceae</taxon>
        <taxon>Vibrio</taxon>
    </lineage>
</organism>
<dbReference type="CDD" id="cd08417">
    <property type="entry name" value="PBP2_Nitroaromatics_like"/>
    <property type="match status" value="1"/>
</dbReference>
<evidence type="ECO:0000256" key="2">
    <source>
        <dbReference type="ARBA" id="ARBA00023015"/>
    </source>
</evidence>
<dbReference type="PANTHER" id="PTHR30118">
    <property type="entry name" value="HTH-TYPE TRANSCRIPTIONAL REGULATOR LEUO-RELATED"/>
    <property type="match status" value="1"/>
</dbReference>
<sequence>MNLGKVDLNLLVILKHLLEEKHVSNAALAMQTSQPSVSRSLQKLRVMFEDELLVRTTHGYELTPKAEQLKQELDNILHGLEKFVNGNQFDPVQSTQTVRFFGLVPQVNWILPSLLKQIRQLAPNLIVDIDTIPKRHFDGLNDGSVHFVLSNLEPSSSDQNLYRMFLKTRDFRLLMSDTHPLANEKLTPENLRHAHFGQISIQGGKNLSIEPRFRDLGLLDKHEKLSTPVMLSNFNAAAGVAEQTDLIFHLPTPFANEVETSRNLVTREVPDALKSPYQDTYLYWHKRFHSDPMCLWVRELFRQTYHD</sequence>
<dbReference type="RefSeq" id="WP_289963616.1">
    <property type="nucleotide sequence ID" value="NZ_JAUEOZ010000002.1"/>
</dbReference>
<dbReference type="Pfam" id="PF03466">
    <property type="entry name" value="LysR_substrate"/>
    <property type="match status" value="1"/>
</dbReference>
<evidence type="ECO:0000313" key="7">
    <source>
        <dbReference type="Proteomes" id="UP001169719"/>
    </source>
</evidence>
<feature type="domain" description="HTH lysR-type" evidence="5">
    <location>
        <begin position="6"/>
        <end position="63"/>
    </location>
</feature>
<keyword evidence="2" id="KW-0805">Transcription regulation</keyword>
<dbReference type="EMBL" id="JAUEOZ010000002">
    <property type="protein sequence ID" value="MDN2483547.1"/>
    <property type="molecule type" value="Genomic_DNA"/>
</dbReference>
<keyword evidence="3" id="KW-0238">DNA-binding</keyword>
<dbReference type="InterPro" id="IPR036388">
    <property type="entry name" value="WH-like_DNA-bd_sf"/>
</dbReference>
<gene>
    <name evidence="6" type="ORF">QWJ08_19565</name>
</gene>
<dbReference type="Proteomes" id="UP001169719">
    <property type="component" value="Unassembled WGS sequence"/>
</dbReference>
<evidence type="ECO:0000256" key="4">
    <source>
        <dbReference type="ARBA" id="ARBA00023163"/>
    </source>
</evidence>
<proteinExistence type="inferred from homology"/>
<dbReference type="InterPro" id="IPR036390">
    <property type="entry name" value="WH_DNA-bd_sf"/>
</dbReference>
<name>A0ABT7Y672_9VIBR</name>
<comment type="similarity">
    <text evidence="1">Belongs to the LysR transcriptional regulatory family.</text>
</comment>
<dbReference type="InterPro" id="IPR037402">
    <property type="entry name" value="YidZ_PBP2"/>
</dbReference>
<reference evidence="6" key="1">
    <citation type="submission" date="2024-05" db="EMBL/GenBank/DDBJ databases">
        <title>Genome Sequences of Four Agar- Degrading Marine Bacteria.</title>
        <authorList>
            <person name="Phillips E.K."/>
            <person name="Shaffer J.C."/>
            <person name="Henson M.W."/>
            <person name="Temperton B."/>
            <person name="Thrash C.J."/>
            <person name="Martin M.O."/>
        </authorList>
    </citation>
    <scope>NUCLEOTIDE SEQUENCE</scope>
    <source>
        <strain evidence="6">EKP203</strain>
    </source>
</reference>
<dbReference type="InterPro" id="IPR000847">
    <property type="entry name" value="LysR_HTH_N"/>
</dbReference>
<dbReference type="InterPro" id="IPR050389">
    <property type="entry name" value="LysR-type_TF"/>
</dbReference>
<dbReference type="SUPFAM" id="SSF46785">
    <property type="entry name" value="Winged helix' DNA-binding domain"/>
    <property type="match status" value="1"/>
</dbReference>
<dbReference type="Gene3D" id="3.40.190.10">
    <property type="entry name" value="Periplasmic binding protein-like II"/>
    <property type="match status" value="2"/>
</dbReference>
<protein>
    <submittedName>
        <fullName evidence="6">LysR family transcriptional regulator</fullName>
    </submittedName>
</protein>
<dbReference type="SUPFAM" id="SSF53850">
    <property type="entry name" value="Periplasmic binding protein-like II"/>
    <property type="match status" value="1"/>
</dbReference>
<dbReference type="InterPro" id="IPR005119">
    <property type="entry name" value="LysR_subst-bd"/>
</dbReference>
<evidence type="ECO:0000259" key="5">
    <source>
        <dbReference type="PROSITE" id="PS50931"/>
    </source>
</evidence>
<keyword evidence="4" id="KW-0804">Transcription</keyword>
<dbReference type="Pfam" id="PF00126">
    <property type="entry name" value="HTH_1"/>
    <property type="match status" value="1"/>
</dbReference>